<protein>
    <submittedName>
        <fullName evidence="1">Uncharacterized protein</fullName>
    </submittedName>
</protein>
<dbReference type="RefSeq" id="XP_024582173.1">
    <property type="nucleotide sequence ID" value="XM_024716589.1"/>
</dbReference>
<accession>A0A0P1AWF0</accession>
<dbReference type="GeneID" id="36397131"/>
<dbReference type="Proteomes" id="UP000054928">
    <property type="component" value="Unassembled WGS sequence"/>
</dbReference>
<evidence type="ECO:0000313" key="1">
    <source>
        <dbReference type="EMBL" id="CEG45804.1"/>
    </source>
</evidence>
<dbReference type="OrthoDB" id="17066at2759"/>
<evidence type="ECO:0000313" key="2">
    <source>
        <dbReference type="Proteomes" id="UP000054928"/>
    </source>
</evidence>
<dbReference type="EMBL" id="CCYD01001640">
    <property type="protein sequence ID" value="CEG45804.1"/>
    <property type="molecule type" value="Genomic_DNA"/>
</dbReference>
<keyword evidence="2" id="KW-1185">Reference proteome</keyword>
<name>A0A0P1AWF0_PLAHL</name>
<dbReference type="AlphaFoldDB" id="A0A0P1AWF0"/>
<proteinExistence type="predicted"/>
<sequence length="178" mass="21035">MTATDACWWLNTWKKLDNEWEAISSRGQKQLANAADSLQKTTYFSGEHRGTLSCCESLHYRVSSRLWELAHRCSTRLEEEVKDLAEIYLRMQRLILDTPTKQLTEKRRQRYEAILLEVLAMYQHELMAKSLIAAGIFETFNHDVLTMYLASWQMQPHINRQRLQELETLIRNDAYYCA</sequence>
<organism evidence="1 2">
    <name type="scientific">Plasmopara halstedii</name>
    <name type="common">Downy mildew of sunflower</name>
    <dbReference type="NCBI Taxonomy" id="4781"/>
    <lineage>
        <taxon>Eukaryota</taxon>
        <taxon>Sar</taxon>
        <taxon>Stramenopiles</taxon>
        <taxon>Oomycota</taxon>
        <taxon>Peronosporomycetes</taxon>
        <taxon>Peronosporales</taxon>
        <taxon>Peronosporaceae</taxon>
        <taxon>Plasmopara</taxon>
    </lineage>
</organism>
<dbReference type="OMA" id="ASDIFEC"/>
<reference evidence="2" key="1">
    <citation type="submission" date="2014-09" db="EMBL/GenBank/DDBJ databases">
        <authorList>
            <person name="Sharma Rahul"/>
            <person name="Thines Marco"/>
        </authorList>
    </citation>
    <scope>NUCLEOTIDE SEQUENCE [LARGE SCALE GENOMIC DNA]</scope>
</reference>